<reference evidence="1 2" key="1">
    <citation type="submission" date="2023-07" db="EMBL/GenBank/DDBJ databases">
        <title>Sequencing the genomes of 1000 actinobacteria strains.</title>
        <authorList>
            <person name="Klenk H.-P."/>
        </authorList>
    </citation>
    <scope>NUCLEOTIDE SEQUENCE [LARGE SCALE GENOMIC DNA]</scope>
    <source>
        <strain evidence="1 2">DSM 22966</strain>
    </source>
</reference>
<dbReference type="RefSeq" id="WP_310170355.1">
    <property type="nucleotide sequence ID" value="NZ_BAABHE010000002.1"/>
</dbReference>
<comment type="caution">
    <text evidence="1">The sequence shown here is derived from an EMBL/GenBank/DDBJ whole genome shotgun (WGS) entry which is preliminary data.</text>
</comment>
<dbReference type="SUPFAM" id="SSF50475">
    <property type="entry name" value="FMN-binding split barrel"/>
    <property type="match status" value="1"/>
</dbReference>
<organism evidence="1 2">
    <name type="scientific">Enteractinococcus fodinae</name>
    <dbReference type="NCBI Taxonomy" id="684663"/>
    <lineage>
        <taxon>Bacteria</taxon>
        <taxon>Bacillati</taxon>
        <taxon>Actinomycetota</taxon>
        <taxon>Actinomycetes</taxon>
        <taxon>Micrococcales</taxon>
        <taxon>Micrococcaceae</taxon>
    </lineage>
</organism>
<gene>
    <name evidence="1" type="ORF">J2S62_000242</name>
</gene>
<dbReference type="Proteomes" id="UP001183794">
    <property type="component" value="Unassembled WGS sequence"/>
</dbReference>
<accession>A0ABU2AXA9</accession>
<evidence type="ECO:0000313" key="2">
    <source>
        <dbReference type="Proteomes" id="UP001183794"/>
    </source>
</evidence>
<protein>
    <submittedName>
        <fullName evidence="1">Nitroimidazol reductase NimA-like FMN-containing flavoprotein (Pyridoxamine 5'-phosphate oxidase superfamily)</fullName>
    </submittedName>
</protein>
<dbReference type="Gene3D" id="2.30.110.10">
    <property type="entry name" value="Electron Transport, Fmn-binding Protein, Chain A"/>
    <property type="match status" value="1"/>
</dbReference>
<dbReference type="Pfam" id="PF12900">
    <property type="entry name" value="Pyridox_ox_2"/>
    <property type="match status" value="1"/>
</dbReference>
<proteinExistence type="predicted"/>
<keyword evidence="2" id="KW-1185">Reference proteome</keyword>
<evidence type="ECO:0000313" key="1">
    <source>
        <dbReference type="EMBL" id="MDR7345985.1"/>
    </source>
</evidence>
<dbReference type="InterPro" id="IPR012349">
    <property type="entry name" value="Split_barrel_FMN-bd"/>
</dbReference>
<dbReference type="EMBL" id="JAVDYJ010000001">
    <property type="protein sequence ID" value="MDR7345985.1"/>
    <property type="molecule type" value="Genomic_DNA"/>
</dbReference>
<name>A0ABU2AXA9_9MICC</name>
<sequence>MDTENPITQLSAEDALKFLSERSLGRLAISINGRPDVFPVNYAINARSPDDVVAYIRASAGNKLFATAVGSPLALETDLVETETATSAILYGTARQVQYPDELQLVDSMGLTAWIADYKPEVIAIDVERISGRTFKLGPAPDNPLTETPD</sequence>
<dbReference type="InterPro" id="IPR024747">
    <property type="entry name" value="Pyridox_Oxase-rel"/>
</dbReference>